<comment type="caution">
    <text evidence="2">The sequence shown here is derived from an EMBL/GenBank/DDBJ whole genome shotgun (WGS) entry which is preliminary data.</text>
</comment>
<proteinExistence type="predicted"/>
<dbReference type="InterPro" id="IPR009492">
    <property type="entry name" value="TniQ"/>
</dbReference>
<evidence type="ECO:0000313" key="2">
    <source>
        <dbReference type="EMBL" id="MBD7959530.1"/>
    </source>
</evidence>
<protein>
    <submittedName>
        <fullName evidence="2">TniQ family protein</fullName>
    </submittedName>
</protein>
<gene>
    <name evidence="2" type="ORF">H9646_03470</name>
</gene>
<dbReference type="EMBL" id="JACSQK010000002">
    <property type="protein sequence ID" value="MBD7959530.1"/>
    <property type="molecule type" value="Genomic_DNA"/>
</dbReference>
<evidence type="ECO:0000313" key="3">
    <source>
        <dbReference type="Proteomes" id="UP000634919"/>
    </source>
</evidence>
<sequence length="276" mass="31162">MPIIDLQPSFLVRPRLAPTESIRSLLHRLAVQNKLPLSMLGQPGRLGEATQIACELASAADWDRSELIQRAASASACESDQSDTCLRIGTALLGKRCVVGLQRRICPLCLVSTTWTPIDWEIRQNDACHIHQCMLADKCSACGASIAWLSHQHACDQCGLAWSNFEVRPASQLSSTFAKWTHSSVVMALRGIQRDGHSKNNGVRLEKLLLMLEVLRCEVLRQWLSPKLWADFGHVWSIQLLKDSDYRSWLWSEMFLHAAKDPMTLKKRCVRRDLYS</sequence>
<organism evidence="2 3">
    <name type="scientific">Comamonas avium</name>
    <dbReference type="NCBI Taxonomy" id="2762231"/>
    <lineage>
        <taxon>Bacteria</taxon>
        <taxon>Pseudomonadati</taxon>
        <taxon>Pseudomonadota</taxon>
        <taxon>Betaproteobacteria</taxon>
        <taxon>Burkholderiales</taxon>
        <taxon>Comamonadaceae</taxon>
        <taxon>Comamonas</taxon>
    </lineage>
</organism>
<dbReference type="Proteomes" id="UP000634919">
    <property type="component" value="Unassembled WGS sequence"/>
</dbReference>
<feature type="domain" description="TniQ" evidence="1">
    <location>
        <begin position="12"/>
        <end position="135"/>
    </location>
</feature>
<evidence type="ECO:0000259" key="1">
    <source>
        <dbReference type="Pfam" id="PF06527"/>
    </source>
</evidence>
<dbReference type="RefSeq" id="WP_191721948.1">
    <property type="nucleotide sequence ID" value="NZ_JACSQK010000002.1"/>
</dbReference>
<dbReference type="Pfam" id="PF06527">
    <property type="entry name" value="TniQ"/>
    <property type="match status" value="1"/>
</dbReference>
<name>A0ABR8S7T2_9BURK</name>
<reference evidence="2 3" key="1">
    <citation type="submission" date="2020-08" db="EMBL/GenBank/DDBJ databases">
        <title>A Genomic Blueprint of the Chicken Gut Microbiome.</title>
        <authorList>
            <person name="Gilroy R."/>
            <person name="Ravi A."/>
            <person name="Getino M."/>
            <person name="Pursley I."/>
            <person name="Horton D.L."/>
            <person name="Alikhan N.-F."/>
            <person name="Baker D."/>
            <person name="Gharbi K."/>
            <person name="Hall N."/>
            <person name="Watson M."/>
            <person name="Adriaenssens E.M."/>
            <person name="Foster-Nyarko E."/>
            <person name="Jarju S."/>
            <person name="Secka A."/>
            <person name="Antonio M."/>
            <person name="Oren A."/>
            <person name="Chaudhuri R."/>
            <person name="La Ragione R.M."/>
            <person name="Hildebrand F."/>
            <person name="Pallen M.J."/>
        </authorList>
    </citation>
    <scope>NUCLEOTIDE SEQUENCE [LARGE SCALE GENOMIC DNA]</scope>
    <source>
        <strain evidence="2 3">Sa2CVA6</strain>
    </source>
</reference>
<accession>A0ABR8S7T2</accession>
<keyword evidence="3" id="KW-1185">Reference proteome</keyword>